<dbReference type="AlphaFoldDB" id="A0A5D2IHY5"/>
<keyword evidence="2" id="KW-1185">Reference proteome</keyword>
<name>A0A5D2IHY5_GOSTO</name>
<sequence>MSLCRVVFDARISPIRPRTTDPKPIWNFFVKSCIKLNRHPRAPFSFSVASILI</sequence>
<reference evidence="1 2" key="1">
    <citation type="submission" date="2019-07" db="EMBL/GenBank/DDBJ databases">
        <title>WGS assembly of Gossypium tomentosum.</title>
        <authorList>
            <person name="Chen Z.J."/>
            <person name="Sreedasyam A."/>
            <person name="Ando A."/>
            <person name="Song Q."/>
            <person name="De L."/>
            <person name="Hulse-Kemp A."/>
            <person name="Ding M."/>
            <person name="Ye W."/>
            <person name="Kirkbride R."/>
            <person name="Jenkins J."/>
            <person name="Plott C."/>
            <person name="Lovell J."/>
            <person name="Lin Y.-M."/>
            <person name="Vaughn R."/>
            <person name="Liu B."/>
            <person name="Li W."/>
            <person name="Simpson S."/>
            <person name="Scheffler B."/>
            <person name="Saski C."/>
            <person name="Grover C."/>
            <person name="Hu G."/>
            <person name="Conover J."/>
            <person name="Carlson J."/>
            <person name="Shu S."/>
            <person name="Boston L."/>
            <person name="Williams M."/>
            <person name="Peterson D."/>
            <person name="Mcgee K."/>
            <person name="Jones D."/>
            <person name="Wendel J."/>
            <person name="Stelly D."/>
            <person name="Grimwood J."/>
            <person name="Schmutz J."/>
        </authorList>
    </citation>
    <scope>NUCLEOTIDE SEQUENCE [LARGE SCALE GENOMIC DNA]</scope>
    <source>
        <strain evidence="1">7179.01</strain>
    </source>
</reference>
<gene>
    <name evidence="1" type="ORF">ES332_D11G047500v1</name>
</gene>
<evidence type="ECO:0000313" key="2">
    <source>
        <dbReference type="Proteomes" id="UP000322667"/>
    </source>
</evidence>
<protein>
    <submittedName>
        <fullName evidence="1">Uncharacterized protein</fullName>
    </submittedName>
</protein>
<accession>A0A5D2IHY5</accession>
<dbReference type="EMBL" id="CM017633">
    <property type="protein sequence ID" value="TYH42204.1"/>
    <property type="molecule type" value="Genomic_DNA"/>
</dbReference>
<proteinExistence type="predicted"/>
<evidence type="ECO:0000313" key="1">
    <source>
        <dbReference type="EMBL" id="TYH42204.1"/>
    </source>
</evidence>
<organism evidence="1 2">
    <name type="scientific">Gossypium tomentosum</name>
    <name type="common">Hawaiian cotton</name>
    <name type="synonym">Gossypium sandvicense</name>
    <dbReference type="NCBI Taxonomy" id="34277"/>
    <lineage>
        <taxon>Eukaryota</taxon>
        <taxon>Viridiplantae</taxon>
        <taxon>Streptophyta</taxon>
        <taxon>Embryophyta</taxon>
        <taxon>Tracheophyta</taxon>
        <taxon>Spermatophyta</taxon>
        <taxon>Magnoliopsida</taxon>
        <taxon>eudicotyledons</taxon>
        <taxon>Gunneridae</taxon>
        <taxon>Pentapetalae</taxon>
        <taxon>rosids</taxon>
        <taxon>malvids</taxon>
        <taxon>Malvales</taxon>
        <taxon>Malvaceae</taxon>
        <taxon>Malvoideae</taxon>
        <taxon>Gossypium</taxon>
    </lineage>
</organism>
<dbReference type="Proteomes" id="UP000322667">
    <property type="component" value="Chromosome D11"/>
</dbReference>